<accession>A0A4D7BGD0</accession>
<comment type="catalytic activity">
    <reaction evidence="3">
        <text>butanoate + acetyl-CoA = butanoyl-CoA + acetate</text>
        <dbReference type="Rhea" id="RHEA:30071"/>
        <dbReference type="ChEBI" id="CHEBI:17968"/>
        <dbReference type="ChEBI" id="CHEBI:30089"/>
        <dbReference type="ChEBI" id="CHEBI:57288"/>
        <dbReference type="ChEBI" id="CHEBI:57371"/>
    </reaction>
</comment>
<evidence type="ECO:0000256" key="3">
    <source>
        <dbReference type="HAMAP-Rule" id="MF_03228"/>
    </source>
</evidence>
<dbReference type="EMBL" id="CP039690">
    <property type="protein sequence ID" value="QCI66912.1"/>
    <property type="molecule type" value="Genomic_DNA"/>
</dbReference>
<keyword evidence="3" id="KW-0276">Fatty acid metabolism</keyword>
<comment type="subcellular location">
    <subcellularLocation>
        <location evidence="3">Cytoplasm</location>
    </subcellularLocation>
</comment>
<dbReference type="Gene3D" id="3.40.1080.10">
    <property type="entry name" value="Glutaconate Coenzyme A-transferase"/>
    <property type="match status" value="1"/>
</dbReference>
<reference evidence="6 7" key="1">
    <citation type="submission" date="2019-04" db="EMBL/GenBank/DDBJ databases">
        <title>Phreatobacter aquaticus sp. nov.</title>
        <authorList>
            <person name="Choi A."/>
        </authorList>
    </citation>
    <scope>NUCLEOTIDE SEQUENCE [LARGE SCALE GENOMIC DNA]</scope>
    <source>
        <strain evidence="6 7">KCTC 52518</strain>
    </source>
</reference>
<dbReference type="EC" id="2.8.3.-" evidence="3"/>
<dbReference type="GO" id="GO:0019605">
    <property type="term" value="P:butyrate metabolic process"/>
    <property type="evidence" value="ECO:0007669"/>
    <property type="project" value="UniProtKB-UniRule"/>
</dbReference>
<dbReference type="InterPro" id="IPR026888">
    <property type="entry name" value="AcetylCoA_hyd_C"/>
</dbReference>
<name>A0A4D7BGD0_9HYPH</name>
<evidence type="ECO:0000313" key="6">
    <source>
        <dbReference type="EMBL" id="QCI66912.1"/>
    </source>
</evidence>
<gene>
    <name evidence="6" type="ORF">E8M01_23295</name>
</gene>
<dbReference type="UniPathway" id="UPA00863"/>
<feature type="binding site" evidence="3">
    <location>
        <begin position="219"/>
        <end position="223"/>
    </location>
    <ligand>
        <name>CoA</name>
        <dbReference type="ChEBI" id="CHEBI:57287"/>
    </ligand>
</feature>
<dbReference type="GO" id="GO:0005737">
    <property type="term" value="C:cytoplasm"/>
    <property type="evidence" value="ECO:0007669"/>
    <property type="project" value="UniProtKB-SubCell"/>
</dbReference>
<dbReference type="Pfam" id="PF13336">
    <property type="entry name" value="AcetylCoA_hyd_C"/>
    <property type="match status" value="1"/>
</dbReference>
<feature type="binding site" evidence="3">
    <location>
        <position position="342"/>
    </location>
    <ligand>
        <name>CoA</name>
        <dbReference type="ChEBI" id="CHEBI:57287"/>
    </ligand>
</feature>
<dbReference type="InterPro" id="IPR046433">
    <property type="entry name" value="ActCoA_hydro"/>
</dbReference>
<dbReference type="KEGG" id="pstg:E8M01_23295"/>
<organism evidence="6 7">
    <name type="scientific">Phreatobacter stygius</name>
    <dbReference type="NCBI Taxonomy" id="1940610"/>
    <lineage>
        <taxon>Bacteria</taxon>
        <taxon>Pseudomonadati</taxon>
        <taxon>Pseudomonadota</taxon>
        <taxon>Alphaproteobacteria</taxon>
        <taxon>Hyphomicrobiales</taxon>
        <taxon>Phreatobacteraceae</taxon>
        <taxon>Phreatobacter</taxon>
    </lineage>
</organism>
<dbReference type="GO" id="GO:0008775">
    <property type="term" value="F:acetate CoA-transferase activity"/>
    <property type="evidence" value="ECO:0007669"/>
    <property type="project" value="InterPro"/>
</dbReference>
<dbReference type="Gene3D" id="3.40.1080.20">
    <property type="entry name" value="Acetyl-CoA hydrolase/transferase C-terminal domain"/>
    <property type="match status" value="1"/>
</dbReference>
<dbReference type="SUPFAM" id="SSF100950">
    <property type="entry name" value="NagB/RpiA/CoA transferase-like"/>
    <property type="match status" value="2"/>
</dbReference>
<keyword evidence="2 3" id="KW-0808">Transferase</keyword>
<dbReference type="GO" id="GO:0006084">
    <property type="term" value="P:acetyl-CoA metabolic process"/>
    <property type="evidence" value="ECO:0007669"/>
    <property type="project" value="UniProtKB-UniRule"/>
</dbReference>
<dbReference type="PANTHER" id="PTHR21432:SF20">
    <property type="entry name" value="ACETYL-COA HYDROLASE"/>
    <property type="match status" value="1"/>
</dbReference>
<evidence type="ECO:0000256" key="2">
    <source>
        <dbReference type="ARBA" id="ARBA00022679"/>
    </source>
</evidence>
<evidence type="ECO:0000259" key="4">
    <source>
        <dbReference type="Pfam" id="PF02550"/>
    </source>
</evidence>
<comment type="caution">
    <text evidence="3">Lacks conserved residue(s) required for the propagation of feature annotation.</text>
</comment>
<feature type="domain" description="Acetyl-CoA hydrolase/transferase N-terminal" evidence="4">
    <location>
        <begin position="12"/>
        <end position="183"/>
    </location>
</feature>
<dbReference type="InterPro" id="IPR037171">
    <property type="entry name" value="NagB/RpiA_transferase-like"/>
</dbReference>
<keyword evidence="3" id="KW-0963">Cytoplasm</keyword>
<dbReference type="AlphaFoldDB" id="A0A4D7BGD0"/>
<proteinExistence type="inferred from homology"/>
<feature type="domain" description="Acetyl-CoA hydrolase/transferase C-terminal" evidence="5">
    <location>
        <begin position="278"/>
        <end position="433"/>
    </location>
</feature>
<evidence type="ECO:0000313" key="7">
    <source>
        <dbReference type="Proteomes" id="UP000298781"/>
    </source>
</evidence>
<feature type="active site" description="5-glutamyl coenzyme A thioester intermediate" evidence="3">
    <location>
        <position position="244"/>
    </location>
</feature>
<dbReference type="InterPro" id="IPR038460">
    <property type="entry name" value="AcetylCoA_hyd_C_sf"/>
</dbReference>
<dbReference type="Pfam" id="PF02550">
    <property type="entry name" value="AcetylCoA_hydro"/>
    <property type="match status" value="1"/>
</dbReference>
<keyword evidence="3" id="KW-0443">Lipid metabolism</keyword>
<protein>
    <recommendedName>
        <fullName evidence="3">Probable butyrate:acetyl-CoA coenzyme A-transferase</fullName>
        <shortName evidence="3">Butyrate CoA-transferase</shortName>
        <ecNumber evidence="3">2.8.3.-</ecNumber>
    </recommendedName>
</protein>
<dbReference type="InterPro" id="IPR023990">
    <property type="entry name" value="Butryl-CoA_acetate_CoA_Tfrase"/>
</dbReference>
<comment type="similarity">
    <text evidence="1 3">Belongs to the acetyl-CoA hydrolase/transferase family.</text>
</comment>
<comment type="function">
    <text evidence="3">Coenzyme A-transferase that converts butyrate to butyryl-CoA.</text>
</comment>
<evidence type="ECO:0000259" key="5">
    <source>
        <dbReference type="Pfam" id="PF13336"/>
    </source>
</evidence>
<dbReference type="Gene3D" id="3.30.750.70">
    <property type="entry name" value="4-hydroxybutyrate coenzyme like domains"/>
    <property type="match status" value="1"/>
</dbReference>
<dbReference type="PANTHER" id="PTHR21432">
    <property type="entry name" value="ACETYL-COA HYDROLASE-RELATED"/>
    <property type="match status" value="1"/>
</dbReference>
<dbReference type="GO" id="GO:0006083">
    <property type="term" value="P:acetate metabolic process"/>
    <property type="evidence" value="ECO:0007669"/>
    <property type="project" value="InterPro"/>
</dbReference>
<dbReference type="HAMAP" id="MF_03228">
    <property type="entry name" value="But_CoA_trans"/>
    <property type="match status" value="1"/>
</dbReference>
<dbReference type="OrthoDB" id="9801795at2"/>
<evidence type="ECO:0000256" key="1">
    <source>
        <dbReference type="ARBA" id="ARBA00009632"/>
    </source>
</evidence>
<dbReference type="RefSeq" id="WP_136962350.1">
    <property type="nucleotide sequence ID" value="NZ_CP039690.1"/>
</dbReference>
<dbReference type="Proteomes" id="UP000298781">
    <property type="component" value="Chromosome"/>
</dbReference>
<sequence>MTTTVLAKQATRISAAEAAALVRSGMWLDYGFGMGQPDMFDRALAERRDELSDVKIRSSLTMKPRPTHDCDPDGGHFHWFSWHFSAYDRRRHDAGRCNYIPMNFGEAPDYYRRFIDPVDIVVLKTCPMDADGMFNFGGAATYQRAVVERAKRVIVEVCEAMPYCFGPDNGVHVSEVDHIIDGDGEAIPEIGNPAPTEVDRMVAARIVAEIADGSCLQIGIGGMPNAVCTTLKDSGVRDLGIHTEMMTDGIIELYDAGLVTGAHKSLDRGRMVFTFAAGSRRQYEAINRNPDALCYPVDYTNLPHNIMQNERTVSINNTTQIDLQGQAASESDGHRHLSGTGGQLQFVRGAYASHGGKSFLCLSSTYDKRGDRRSRIVLNLTSGNVVTTPRTDTMYVVTEYGMVNLKGKSVAERAKALISIAHPDFREGLERQARDHGLIPKGLSLA</sequence>
<comment type="pathway">
    <text evidence="3">Lipid metabolism; butanoate metabolism.</text>
</comment>
<dbReference type="InterPro" id="IPR003702">
    <property type="entry name" value="ActCoA_hydro_N"/>
</dbReference>
<keyword evidence="7" id="KW-1185">Reference proteome</keyword>